<protein>
    <submittedName>
        <fullName evidence="3">Uncharacterized protein</fullName>
    </submittedName>
</protein>
<dbReference type="OrthoDB" id="5332870at2759"/>
<evidence type="ECO:0000313" key="3">
    <source>
        <dbReference type="EMBL" id="CCG80984.1"/>
    </source>
</evidence>
<proteinExistence type="predicted"/>
<comment type="caution">
    <text evidence="3">The sequence shown here is derived from an EMBL/GenBank/DDBJ whole genome shotgun (WGS) entry which is preliminary data.</text>
</comment>
<feature type="coiled-coil region" evidence="1">
    <location>
        <begin position="683"/>
        <end position="732"/>
    </location>
</feature>
<sequence>MNEISFEKYSSVVVSLLGPPMTAEFVVPVSISAFLETLQQAITSSEKPYLFFLASVLRHNAALYLPTVSQHQIYSLTTILAGLLASEDTGIVLAALSCLASISEVETSISTKRLKNQQALFTAEKGRKVLRLVLSTISAQLSHDYRFDDETYQRDVDMVTSILRTIAKHTFQEWYQSREGSNSLKRILEKVEMQTEVESTKTACLYISLIYGKGQLPPADLQPVATRICAQAIDRFSKHNYSTNSLLTFELMLPYSQISELNISQLCNILLHHEYFELNSLKWDKCLQMSARTRVVDLLRRNADCRALLAPVLCSQACIRTIAHFVDCSDILQPSSKSFNIERRDLDRSIYKLLLSIQCDPNIPANSKQTSTLSDVLIDKFSLTCGDIVEAELNLPNPEQNISLQETSNTPHSGTSSHVWRAQLLNDLQKDAAYKHDQIVAKVDLICRDLERRAEINEEPLRESEKELEKAREMIGNLQRQLAEASCELQQRDMENQHVFEERTRFENVIASMITEIEAGNNRITDLEQVQADKQNIITAQNDRLKQTNIDLEHTRQLMYETTQHHSLQMAKVKEELEMETGKHMEFMKNYLCKSDALEVSRAELEAMVEAKTQVEATVASLQKELGTTKNSLREENEKHKEIVDGLVEQRNHHNSELDATRKLLDSLHNAMSQQNKLEGDLKTQLENTKLFADEQMALLEEAHQASLRTLNDELQLNKSRGEETVKVLQAENINLKALLSKVRSSYERRCQEFEKAQDLSKKLMAVMRGSNEDSTPQVDSPGGKHTFMNVTTTPKVVHAAKRAKERDSFPLKHIRRAMSADMTTDSDFETPGKENTVPARNPRGSRKTFRKEDSMILSELSGLGL</sequence>
<dbReference type="Proteomes" id="UP000013776">
    <property type="component" value="Unassembled WGS sequence"/>
</dbReference>
<organism evidence="3 4">
    <name type="scientific">Taphrina deformans (strain PYCC 5710 / ATCC 11124 / CBS 356.35 / IMI 108563 / JCM 9778 / NBRC 8474)</name>
    <name type="common">Peach leaf curl fungus</name>
    <name type="synonym">Lalaria deformans</name>
    <dbReference type="NCBI Taxonomy" id="1097556"/>
    <lineage>
        <taxon>Eukaryota</taxon>
        <taxon>Fungi</taxon>
        <taxon>Dikarya</taxon>
        <taxon>Ascomycota</taxon>
        <taxon>Taphrinomycotina</taxon>
        <taxon>Taphrinomycetes</taxon>
        <taxon>Taphrinales</taxon>
        <taxon>Taphrinaceae</taxon>
        <taxon>Taphrina</taxon>
    </lineage>
</organism>
<dbReference type="VEuPathDB" id="FungiDB:TAPDE_000653"/>
<feature type="coiled-coil region" evidence="1">
    <location>
        <begin position="605"/>
        <end position="650"/>
    </location>
</feature>
<gene>
    <name evidence="3" type="ORF">TAPDE_000653</name>
</gene>
<keyword evidence="1" id="KW-0175">Coiled coil</keyword>
<evidence type="ECO:0000256" key="2">
    <source>
        <dbReference type="SAM" id="MobiDB-lite"/>
    </source>
</evidence>
<feature type="region of interest" description="Disordered" evidence="2">
    <location>
        <begin position="819"/>
        <end position="855"/>
    </location>
</feature>
<reference evidence="3 4" key="1">
    <citation type="journal article" date="2013" name="MBio">
        <title>Genome sequencing of the plant pathogen Taphrina deformans, the causal agent of peach leaf curl.</title>
        <authorList>
            <person name="Cisse O.H."/>
            <person name="Almeida J.M.G.C.F."/>
            <person name="Fonseca A."/>
            <person name="Kumar A.A."/>
            <person name="Salojaervi J."/>
            <person name="Overmyer K."/>
            <person name="Hauser P.M."/>
            <person name="Pagni M."/>
        </authorList>
    </citation>
    <scope>NUCLEOTIDE SEQUENCE [LARGE SCALE GENOMIC DNA]</scope>
    <source>
        <strain evidence="4">PYCC 5710 / ATCC 11124 / CBS 356.35 / IMI 108563 / JCM 9778 / NBRC 8474</strain>
    </source>
</reference>
<dbReference type="EMBL" id="CAHR02000021">
    <property type="protein sequence ID" value="CCG80984.1"/>
    <property type="molecule type" value="Genomic_DNA"/>
</dbReference>
<dbReference type="AlphaFoldDB" id="R4X9S1"/>
<keyword evidence="4" id="KW-1185">Reference proteome</keyword>
<accession>R4X9S1</accession>
<evidence type="ECO:0000313" key="4">
    <source>
        <dbReference type="Proteomes" id="UP000013776"/>
    </source>
</evidence>
<feature type="coiled-coil region" evidence="1">
    <location>
        <begin position="461"/>
        <end position="495"/>
    </location>
</feature>
<name>R4X9S1_TAPDE</name>
<feature type="region of interest" description="Disordered" evidence="2">
    <location>
        <begin position="770"/>
        <end position="789"/>
    </location>
</feature>
<evidence type="ECO:0000256" key="1">
    <source>
        <dbReference type="SAM" id="Coils"/>
    </source>
</evidence>